<evidence type="ECO:0000313" key="4">
    <source>
        <dbReference type="Proteomes" id="UP000473525"/>
    </source>
</evidence>
<accession>A0A6L6XV43</accession>
<sequence length="124" mass="13282">MPVYAAEQLAAYAIDAPLLTSIASVVVAVVAALAAFASQRAAANASVKNTDTTSRAVIEAEAFERAKTYYTDTIDRQDREIHELEGDVAGLKARVTDLERELAGCRAELDTAKNALRLAFPDEP</sequence>
<name>A0A6L6XV43_9ACTN</name>
<keyword evidence="1" id="KW-0175">Coiled coil</keyword>
<evidence type="ECO:0000256" key="1">
    <source>
        <dbReference type="SAM" id="Coils"/>
    </source>
</evidence>
<evidence type="ECO:0000256" key="2">
    <source>
        <dbReference type="SAM" id="Phobius"/>
    </source>
</evidence>
<dbReference type="RefSeq" id="WP_157346037.1">
    <property type="nucleotide sequence ID" value="NZ_WSEK01000005.1"/>
</dbReference>
<organism evidence="3 4">
    <name type="scientific">Nocardioides agri</name>
    <dbReference type="NCBI Taxonomy" id="2682843"/>
    <lineage>
        <taxon>Bacteria</taxon>
        <taxon>Bacillati</taxon>
        <taxon>Actinomycetota</taxon>
        <taxon>Actinomycetes</taxon>
        <taxon>Propionibacteriales</taxon>
        <taxon>Nocardioidaceae</taxon>
        <taxon>Nocardioides</taxon>
    </lineage>
</organism>
<gene>
    <name evidence="3" type="ORF">GON03_18985</name>
</gene>
<dbReference type="AlphaFoldDB" id="A0A6L6XV43"/>
<proteinExistence type="predicted"/>
<feature type="transmembrane region" description="Helical" evidence="2">
    <location>
        <begin position="12"/>
        <end position="36"/>
    </location>
</feature>
<keyword evidence="4" id="KW-1185">Reference proteome</keyword>
<dbReference type="Gene3D" id="1.20.5.340">
    <property type="match status" value="1"/>
</dbReference>
<feature type="coiled-coil region" evidence="1">
    <location>
        <begin position="74"/>
        <end position="115"/>
    </location>
</feature>
<dbReference type="EMBL" id="WSEK01000005">
    <property type="protein sequence ID" value="MVQ51271.1"/>
    <property type="molecule type" value="Genomic_DNA"/>
</dbReference>
<dbReference type="Proteomes" id="UP000473525">
    <property type="component" value="Unassembled WGS sequence"/>
</dbReference>
<keyword evidence="2" id="KW-0812">Transmembrane</keyword>
<comment type="caution">
    <text evidence="3">The sequence shown here is derived from an EMBL/GenBank/DDBJ whole genome shotgun (WGS) entry which is preliminary data.</text>
</comment>
<keyword evidence="2" id="KW-0472">Membrane</keyword>
<reference evidence="3 4" key="1">
    <citation type="submission" date="2019-12" db="EMBL/GenBank/DDBJ databases">
        <authorList>
            <person name="Huq M.A."/>
        </authorList>
    </citation>
    <scope>NUCLEOTIDE SEQUENCE [LARGE SCALE GENOMIC DNA]</scope>
    <source>
        <strain evidence="3 4">MAH-18</strain>
    </source>
</reference>
<keyword evidence="2" id="KW-1133">Transmembrane helix</keyword>
<evidence type="ECO:0000313" key="3">
    <source>
        <dbReference type="EMBL" id="MVQ51271.1"/>
    </source>
</evidence>
<protein>
    <submittedName>
        <fullName evidence="3">Uncharacterized protein</fullName>
    </submittedName>
</protein>